<evidence type="ECO:0000313" key="2">
    <source>
        <dbReference type="Proteomes" id="UP000321907"/>
    </source>
</evidence>
<dbReference type="GO" id="GO:0008237">
    <property type="term" value="F:metallopeptidase activity"/>
    <property type="evidence" value="ECO:0007669"/>
    <property type="project" value="InterPro"/>
</dbReference>
<organism evidence="1 2">
    <name type="scientific">Neolewinella aurantiaca</name>
    <dbReference type="NCBI Taxonomy" id="2602767"/>
    <lineage>
        <taxon>Bacteria</taxon>
        <taxon>Pseudomonadati</taxon>
        <taxon>Bacteroidota</taxon>
        <taxon>Saprospiria</taxon>
        <taxon>Saprospirales</taxon>
        <taxon>Lewinellaceae</taxon>
        <taxon>Neolewinella</taxon>
    </lineage>
</organism>
<dbReference type="Proteomes" id="UP000321907">
    <property type="component" value="Unassembled WGS sequence"/>
</dbReference>
<dbReference type="EMBL" id="VOXD01000001">
    <property type="protein sequence ID" value="TXF91835.1"/>
    <property type="molecule type" value="Genomic_DNA"/>
</dbReference>
<dbReference type="GO" id="GO:0005829">
    <property type="term" value="C:cytosol"/>
    <property type="evidence" value="ECO:0007669"/>
    <property type="project" value="TreeGrafter"/>
</dbReference>
<gene>
    <name evidence="1" type="ORF">FUA23_00160</name>
</gene>
<evidence type="ECO:0000313" key="1">
    <source>
        <dbReference type="EMBL" id="TXF91835.1"/>
    </source>
</evidence>
<dbReference type="OrthoDB" id="9786424at2"/>
<dbReference type="AlphaFoldDB" id="A0A5C7FNM6"/>
<reference evidence="1 2" key="1">
    <citation type="submission" date="2019-08" db="EMBL/GenBank/DDBJ databases">
        <title>Lewinella sp. strain SSH13 Genome sequencing and assembly.</title>
        <authorList>
            <person name="Kim I."/>
        </authorList>
    </citation>
    <scope>NUCLEOTIDE SEQUENCE [LARGE SCALE GENOMIC DNA]</scope>
    <source>
        <strain evidence="1 2">SSH13</strain>
    </source>
</reference>
<dbReference type="PANTHER" id="PTHR30164:SF2">
    <property type="entry name" value="PROTEIN MTFA"/>
    <property type="match status" value="1"/>
</dbReference>
<proteinExistence type="predicted"/>
<dbReference type="CDD" id="cd20169">
    <property type="entry name" value="Peptidase_M90_mtfA"/>
    <property type="match status" value="1"/>
</dbReference>
<dbReference type="GO" id="GO:0004177">
    <property type="term" value="F:aminopeptidase activity"/>
    <property type="evidence" value="ECO:0007669"/>
    <property type="project" value="TreeGrafter"/>
</dbReference>
<comment type="caution">
    <text evidence="1">The sequence shown here is derived from an EMBL/GenBank/DDBJ whole genome shotgun (WGS) entry which is preliminary data.</text>
</comment>
<dbReference type="Gene3D" id="1.10.472.150">
    <property type="entry name" value="Glucose-regulated metallo-peptidase M90, N-terminal domain"/>
    <property type="match status" value="1"/>
</dbReference>
<keyword evidence="2" id="KW-1185">Reference proteome</keyword>
<dbReference type="SUPFAM" id="SSF55486">
    <property type="entry name" value="Metalloproteases ('zincins'), catalytic domain"/>
    <property type="match status" value="1"/>
</dbReference>
<sequence length="263" mass="30202">MILAAIAVVVLFAALLYWIFRPKPLEPLPEFKETWRDTLEEKVNYYRELDDEDKSRFRQRMRDFLRRVEITGIGTEVTETDRVYVAASGIIPTFGFLKWNQYPKLNEVLLYKTSFREGDFATTGADRRVAGMVGGGFMNGKLLLSRPSLHQGFEHAGRGNTGIHEFAHLLDKADGDTDGIPAYFMDNSYVLPWLEMIRSEMEAIERGESDIDDYATTNKAEFFAVVAEYFFNRPAAFAEHHPKMFRLLEKVFQLDMDDDGVIG</sequence>
<dbReference type="Pfam" id="PF06167">
    <property type="entry name" value="Peptidase_M90"/>
    <property type="match status" value="1"/>
</dbReference>
<dbReference type="InterPro" id="IPR042252">
    <property type="entry name" value="MtfA_N"/>
</dbReference>
<dbReference type="Gene3D" id="3.40.390.10">
    <property type="entry name" value="Collagenase (Catalytic Domain)"/>
    <property type="match status" value="1"/>
</dbReference>
<name>A0A5C7FNM6_9BACT</name>
<dbReference type="InterPro" id="IPR010384">
    <property type="entry name" value="MtfA_fam"/>
</dbReference>
<accession>A0A5C7FNM6</accession>
<protein>
    <submittedName>
        <fullName evidence="1">Zinc-dependent peptidase</fullName>
    </submittedName>
</protein>
<dbReference type="InterPro" id="IPR024079">
    <property type="entry name" value="MetalloPept_cat_dom_sf"/>
</dbReference>
<dbReference type="PANTHER" id="PTHR30164">
    <property type="entry name" value="MTFA PEPTIDASE"/>
    <property type="match status" value="1"/>
</dbReference>